<dbReference type="Proteomes" id="UP000230935">
    <property type="component" value="Unassembled WGS sequence"/>
</dbReference>
<proteinExistence type="predicted"/>
<dbReference type="EMBL" id="PEZZ01000013">
    <property type="protein sequence ID" value="PIS05274.1"/>
    <property type="molecule type" value="Genomic_DNA"/>
</dbReference>
<dbReference type="AlphaFoldDB" id="A0A2H0W1Q6"/>
<evidence type="ECO:0000313" key="2">
    <source>
        <dbReference type="EMBL" id="PIS05274.1"/>
    </source>
</evidence>
<gene>
    <name evidence="2" type="ORF">COT81_02010</name>
</gene>
<reference evidence="3" key="1">
    <citation type="submission" date="2017-09" db="EMBL/GenBank/DDBJ databases">
        <title>Depth-based differentiation of microbial function through sediment-hosted aquifers and enrichment of novel symbionts in the deep terrestrial subsurface.</title>
        <authorList>
            <person name="Probst A.J."/>
            <person name="Ladd B."/>
            <person name="Jarett J.K."/>
            <person name="Geller-Mcgrath D.E."/>
            <person name="Sieber C.M.K."/>
            <person name="Emerson J.B."/>
            <person name="Anantharaman K."/>
            <person name="Thomas B.C."/>
            <person name="Malmstrom R."/>
            <person name="Stieglmeier M."/>
            <person name="Klingl A."/>
            <person name="Woyke T."/>
            <person name="Ryan C.M."/>
            <person name="Banfield J.F."/>
        </authorList>
    </citation>
    <scope>NUCLEOTIDE SEQUENCE [LARGE SCALE GENOMIC DNA]</scope>
</reference>
<organism evidence="2 3">
    <name type="scientific">Candidatus Buchananbacteria bacterium CG10_big_fil_rev_8_21_14_0_10_42_9</name>
    <dbReference type="NCBI Taxonomy" id="1974526"/>
    <lineage>
        <taxon>Bacteria</taxon>
        <taxon>Candidatus Buchananiibacteriota</taxon>
    </lineage>
</organism>
<evidence type="ECO:0000313" key="3">
    <source>
        <dbReference type="Proteomes" id="UP000230935"/>
    </source>
</evidence>
<evidence type="ECO:0000256" key="1">
    <source>
        <dbReference type="SAM" id="MobiDB-lite"/>
    </source>
</evidence>
<name>A0A2H0W1Q6_9BACT</name>
<feature type="region of interest" description="Disordered" evidence="1">
    <location>
        <begin position="30"/>
        <end position="96"/>
    </location>
</feature>
<protein>
    <submittedName>
        <fullName evidence="2">Uncharacterized protein</fullName>
    </submittedName>
</protein>
<comment type="caution">
    <text evidence="2">The sequence shown here is derived from an EMBL/GenBank/DDBJ whole genome shotgun (WGS) entry which is preliminary data.</text>
</comment>
<sequence length="103" mass="11332">MKIKSFIRTVYHKTPSNLEDVFAGDPTLLRYPPPHEASEGRKATDGLKGESQSELSLLPIGASPPMPKLRTGRRPSGGRLWRPVTPGNAGEHLSRHPLVQFPI</sequence>
<feature type="compositionally biased region" description="Basic and acidic residues" evidence="1">
    <location>
        <begin position="36"/>
        <end position="48"/>
    </location>
</feature>
<accession>A0A2H0W1Q6</accession>